<feature type="compositionally biased region" description="Low complexity" evidence="1">
    <location>
        <begin position="297"/>
        <end position="318"/>
    </location>
</feature>
<feature type="compositionally biased region" description="Polar residues" evidence="1">
    <location>
        <begin position="518"/>
        <end position="527"/>
    </location>
</feature>
<feature type="region of interest" description="Disordered" evidence="1">
    <location>
        <begin position="464"/>
        <end position="490"/>
    </location>
</feature>
<gene>
    <name evidence="2" type="ORF">TCEB3V08_LOCUS11531</name>
</gene>
<feature type="compositionally biased region" description="Polar residues" evidence="1">
    <location>
        <begin position="146"/>
        <end position="157"/>
    </location>
</feature>
<feature type="region of interest" description="Disordered" evidence="1">
    <location>
        <begin position="1"/>
        <end position="111"/>
    </location>
</feature>
<protein>
    <submittedName>
        <fullName evidence="2">Uncharacterized protein</fullName>
    </submittedName>
</protein>
<dbReference type="AlphaFoldDB" id="A0A7R9HB46"/>
<feature type="compositionally biased region" description="Low complexity" evidence="1">
    <location>
        <begin position="650"/>
        <end position="668"/>
    </location>
</feature>
<feature type="compositionally biased region" description="Low complexity" evidence="1">
    <location>
        <begin position="277"/>
        <end position="287"/>
    </location>
</feature>
<feature type="region of interest" description="Disordered" evidence="1">
    <location>
        <begin position="190"/>
        <end position="209"/>
    </location>
</feature>
<feature type="region of interest" description="Disordered" evidence="1">
    <location>
        <begin position="277"/>
        <end position="332"/>
    </location>
</feature>
<feature type="region of interest" description="Disordered" evidence="1">
    <location>
        <begin position="362"/>
        <end position="385"/>
    </location>
</feature>
<reference evidence="2" key="1">
    <citation type="submission" date="2020-11" db="EMBL/GenBank/DDBJ databases">
        <authorList>
            <person name="Tran Van P."/>
        </authorList>
    </citation>
    <scope>NUCLEOTIDE SEQUENCE</scope>
</reference>
<accession>A0A7R9HB46</accession>
<feature type="compositionally biased region" description="Low complexity" evidence="1">
    <location>
        <begin position="591"/>
        <end position="605"/>
    </location>
</feature>
<feature type="compositionally biased region" description="Low complexity" evidence="1">
    <location>
        <begin position="75"/>
        <end position="98"/>
    </location>
</feature>
<organism evidence="2">
    <name type="scientific">Timema cristinae</name>
    <name type="common">Walking stick</name>
    <dbReference type="NCBI Taxonomy" id="61476"/>
    <lineage>
        <taxon>Eukaryota</taxon>
        <taxon>Metazoa</taxon>
        <taxon>Ecdysozoa</taxon>
        <taxon>Arthropoda</taxon>
        <taxon>Hexapoda</taxon>
        <taxon>Insecta</taxon>
        <taxon>Pterygota</taxon>
        <taxon>Neoptera</taxon>
        <taxon>Polyneoptera</taxon>
        <taxon>Phasmatodea</taxon>
        <taxon>Timematodea</taxon>
        <taxon>Timematoidea</taxon>
        <taxon>Timematidae</taxon>
        <taxon>Timema</taxon>
    </lineage>
</organism>
<evidence type="ECO:0000313" key="2">
    <source>
        <dbReference type="EMBL" id="CAD7412837.1"/>
    </source>
</evidence>
<sequence>MERERVENYLGKTTFSAPNRDPTLISPSSAIFSKDPEPSAVRYSSPVDPSQLLALEGLSPTPAPTPAPRRPQPPYARLQQQLQQTYSDQRTQQQFQTPRRPPPPTSTPASVAYAQLAPTSAHRLHESRLRAALAGDNPNYASEALAQQQLLRTQSTPTPAPEYYQGGDDAVFQQQLTRLVAQAQQEAQLSQQQEAQFSQQQEAQLSRQQEAQLAQQQAVQLSRQQEAQLSRQQEAQLSRQQAVQLSQQQDAQLSQQQEAQLSQQQVAQDEQSQLQQLIQTQSVQPQSFPQPRPQQPTPVQQQQYLSSPPSSAQYQPVYAQQEASAPTGRQVASTTAPIYVPSYPEPQQQQSPPAQYLRETIHPRSRRPQQSVVQIPRQPSRQALTESDPALYQARQPQRAQQQDDDFLSSLLEQPGRGLFNKPSQSTLDIIQSTTALPPSRSSIFVSTTSNLEGRKNSGVTVEEVGSVPQDEGKAIPEVRLPTPQGQRPLTQSEFQALISAGFKVSPIGQETGPPSPVTYTSQEAYESQSPVSVRYQPQPSVPQSYQPQPPALDNYQPQAQVYYQSSPKRQRSYSTPIPPRQNEVIYEQKAPQQQVYQDADYDVPSASPAQLSVPQGQQVQRLSPIVVPDQPEQGEASTQDQPRRRPSGSRRSQYSRSRSSYKPQRPQEVSGENQETYATYDAVPESTNYSARGVRPRGRRPTPAYESS</sequence>
<feature type="compositionally biased region" description="Low complexity" evidence="1">
    <location>
        <begin position="528"/>
        <end position="547"/>
    </location>
</feature>
<evidence type="ECO:0000256" key="1">
    <source>
        <dbReference type="SAM" id="MobiDB-lite"/>
    </source>
</evidence>
<dbReference type="EMBL" id="OC323208">
    <property type="protein sequence ID" value="CAD7412837.1"/>
    <property type="molecule type" value="Genomic_DNA"/>
</dbReference>
<feature type="compositionally biased region" description="Polar residues" evidence="1">
    <location>
        <begin position="368"/>
        <end position="385"/>
    </location>
</feature>
<feature type="compositionally biased region" description="Pro residues" evidence="1">
    <location>
        <begin position="61"/>
        <end position="74"/>
    </location>
</feature>
<proteinExistence type="predicted"/>
<name>A0A7R9HB46_TIMCR</name>
<feature type="region of interest" description="Disordered" evidence="1">
    <location>
        <begin position="506"/>
        <end position="709"/>
    </location>
</feature>
<feature type="region of interest" description="Disordered" evidence="1">
    <location>
        <begin position="146"/>
        <end position="169"/>
    </location>
</feature>
<feature type="compositionally biased region" description="Polar residues" evidence="1">
    <location>
        <begin position="608"/>
        <end position="622"/>
    </location>
</feature>
<feature type="compositionally biased region" description="Polar residues" evidence="1">
    <location>
        <begin position="556"/>
        <end position="576"/>
    </location>
</feature>